<keyword evidence="1" id="KW-0863">Zinc-finger</keyword>
<dbReference type="Pfam" id="PF02148">
    <property type="entry name" value="zf-UBP"/>
    <property type="match status" value="1"/>
</dbReference>
<keyword evidence="1" id="KW-0479">Metal-binding</keyword>
<dbReference type="SUPFAM" id="SSF57850">
    <property type="entry name" value="RING/U-box"/>
    <property type="match status" value="1"/>
</dbReference>
<reference evidence="3" key="1">
    <citation type="submission" date="2016-06" db="UniProtKB">
        <authorList>
            <consortium name="WormBaseParasite"/>
        </authorList>
    </citation>
    <scope>IDENTIFICATION</scope>
</reference>
<protein>
    <submittedName>
        <fullName evidence="3">UBP-type domain-containing protein</fullName>
    </submittedName>
</protein>
<sequence length="134" mass="15068">LAIGVEGGFCSGPKYEIENEYAIVVHPHFKTKYSINSEGVQKMERIEAGVSAWDGEAKVDTKHLNLEQLDNGKKIAESGWQCEELGCDLTENLWLNLTDGAVKCGRSQYLQEGVMSAGRNHMRLHFEKYAFFLL</sequence>
<evidence type="ECO:0000259" key="2">
    <source>
        <dbReference type="PROSITE" id="PS50271"/>
    </source>
</evidence>
<name>A0A183D203_9BILA</name>
<accession>A0A183D203</accession>
<dbReference type="SMART" id="SM00290">
    <property type="entry name" value="ZnF_UBP"/>
    <property type="match status" value="1"/>
</dbReference>
<dbReference type="WBParaSite" id="GPUH_0000274901-mRNA-1">
    <property type="protein sequence ID" value="GPUH_0000274901-mRNA-1"/>
    <property type="gene ID" value="GPUH_0000274901"/>
</dbReference>
<dbReference type="InterPro" id="IPR001607">
    <property type="entry name" value="Znf_UBP"/>
</dbReference>
<dbReference type="AlphaFoldDB" id="A0A183D203"/>
<dbReference type="Gene3D" id="3.30.40.10">
    <property type="entry name" value="Zinc/RING finger domain, C3HC4 (zinc finger)"/>
    <property type="match status" value="1"/>
</dbReference>
<evidence type="ECO:0000256" key="1">
    <source>
        <dbReference type="PROSITE-ProRule" id="PRU00502"/>
    </source>
</evidence>
<dbReference type="PROSITE" id="PS50271">
    <property type="entry name" value="ZF_UBP"/>
    <property type="match status" value="1"/>
</dbReference>
<evidence type="ECO:0000313" key="3">
    <source>
        <dbReference type="WBParaSite" id="GPUH_0000274901-mRNA-1"/>
    </source>
</evidence>
<dbReference type="InterPro" id="IPR013083">
    <property type="entry name" value="Znf_RING/FYVE/PHD"/>
</dbReference>
<proteinExistence type="predicted"/>
<dbReference type="GO" id="GO:0008270">
    <property type="term" value="F:zinc ion binding"/>
    <property type="evidence" value="ECO:0007669"/>
    <property type="project" value="UniProtKB-KW"/>
</dbReference>
<feature type="domain" description="UBP-type" evidence="2">
    <location>
        <begin position="54"/>
        <end position="134"/>
    </location>
</feature>
<keyword evidence="1" id="KW-0862">Zinc</keyword>
<organism evidence="3">
    <name type="scientific">Gongylonema pulchrum</name>
    <dbReference type="NCBI Taxonomy" id="637853"/>
    <lineage>
        <taxon>Eukaryota</taxon>
        <taxon>Metazoa</taxon>
        <taxon>Ecdysozoa</taxon>
        <taxon>Nematoda</taxon>
        <taxon>Chromadorea</taxon>
        <taxon>Rhabditida</taxon>
        <taxon>Spirurina</taxon>
        <taxon>Spiruromorpha</taxon>
        <taxon>Spiruroidea</taxon>
        <taxon>Gongylonematidae</taxon>
        <taxon>Gongylonema</taxon>
    </lineage>
</organism>